<proteinExistence type="predicted"/>
<accession>A0ABU5QSD1</accession>
<evidence type="ECO:0000313" key="2">
    <source>
        <dbReference type="Proteomes" id="UP001304671"/>
    </source>
</evidence>
<dbReference type="Proteomes" id="UP001304671">
    <property type="component" value="Unassembled WGS sequence"/>
</dbReference>
<comment type="caution">
    <text evidence="1">The sequence shown here is derived from an EMBL/GenBank/DDBJ whole genome shotgun (WGS) entry which is preliminary data.</text>
</comment>
<gene>
    <name evidence="1" type="ORF">VB264_19580</name>
</gene>
<evidence type="ECO:0000313" key="1">
    <source>
        <dbReference type="EMBL" id="MEA5260008.1"/>
    </source>
</evidence>
<organism evidence="1 2">
    <name type="scientific">Arcicella aquatica</name>
    <dbReference type="NCBI Taxonomy" id="217141"/>
    <lineage>
        <taxon>Bacteria</taxon>
        <taxon>Pseudomonadati</taxon>
        <taxon>Bacteroidota</taxon>
        <taxon>Cytophagia</taxon>
        <taxon>Cytophagales</taxon>
        <taxon>Flectobacillaceae</taxon>
        <taxon>Arcicella</taxon>
    </lineage>
</organism>
<dbReference type="RefSeq" id="WP_323252125.1">
    <property type="nucleotide sequence ID" value="NZ_JAYFUL010000042.1"/>
</dbReference>
<sequence length="111" mass="13313">MDKISINELNDFYLETLEHCGSFLLQEDDECISYHLFEEFDIGVNSFFEKESVERLFQAGLISELKMGKSMILRDFIFEIQESNEWDIHYVKTSSRWKDILERADELRNIF</sequence>
<keyword evidence="2" id="KW-1185">Reference proteome</keyword>
<reference evidence="1 2" key="1">
    <citation type="submission" date="2023-12" db="EMBL/GenBank/DDBJ databases">
        <title>Novel species of the genus Arcicella isolated from rivers.</title>
        <authorList>
            <person name="Lu H."/>
        </authorList>
    </citation>
    <scope>NUCLEOTIDE SEQUENCE [LARGE SCALE GENOMIC DNA]</scope>
    <source>
        <strain evidence="1 2">LMG 21963</strain>
    </source>
</reference>
<name>A0ABU5QSD1_9BACT</name>
<dbReference type="EMBL" id="JAYFUL010000042">
    <property type="protein sequence ID" value="MEA5260008.1"/>
    <property type="molecule type" value="Genomic_DNA"/>
</dbReference>
<protein>
    <submittedName>
        <fullName evidence="1">Uncharacterized protein</fullName>
    </submittedName>
</protein>